<dbReference type="Pfam" id="PF14579">
    <property type="entry name" value="HHH_6"/>
    <property type="match status" value="1"/>
</dbReference>
<dbReference type="Pfam" id="PF02811">
    <property type="entry name" value="PHP"/>
    <property type="match status" value="1"/>
</dbReference>
<dbReference type="STRING" id="479431.Namu_2748"/>
<feature type="region of interest" description="Disordered" evidence="7">
    <location>
        <begin position="1185"/>
        <end position="1238"/>
    </location>
</feature>
<dbReference type="Gene3D" id="3.20.20.140">
    <property type="entry name" value="Metal-dependent hydrolases"/>
    <property type="match status" value="1"/>
</dbReference>
<accession>C8X8N9</accession>
<dbReference type="Gene3D" id="1.10.10.1600">
    <property type="entry name" value="Bacterial DNA polymerase III alpha subunit, thumb domain"/>
    <property type="match status" value="1"/>
</dbReference>
<reference evidence="9 10" key="2">
    <citation type="journal article" date="2010" name="Stand. Genomic Sci.">
        <title>Complete genome sequence of Nakamurella multipartita type strain (Y-104).</title>
        <authorList>
            <person name="Tice H."/>
            <person name="Mayilraj S."/>
            <person name="Sims D."/>
            <person name="Lapidus A."/>
            <person name="Nolan M."/>
            <person name="Lucas S."/>
            <person name="Glavina Del Rio T."/>
            <person name="Copeland A."/>
            <person name="Cheng J.F."/>
            <person name="Meincke L."/>
            <person name="Bruce D."/>
            <person name="Goodwin L."/>
            <person name="Pitluck S."/>
            <person name="Ivanova N."/>
            <person name="Mavromatis K."/>
            <person name="Ovchinnikova G."/>
            <person name="Pati A."/>
            <person name="Chen A."/>
            <person name="Palaniappan K."/>
            <person name="Land M."/>
            <person name="Hauser L."/>
            <person name="Chang Y.J."/>
            <person name="Jeffries C.D."/>
            <person name="Detter J.C."/>
            <person name="Brettin T."/>
            <person name="Rohde M."/>
            <person name="Goker M."/>
            <person name="Bristow J."/>
            <person name="Eisen J.A."/>
            <person name="Markowitz V."/>
            <person name="Hugenholtz P."/>
            <person name="Kyrpides N.C."/>
            <person name="Klenk H.P."/>
            <person name="Chen F."/>
        </authorList>
    </citation>
    <scope>NUCLEOTIDE SEQUENCE [LARGE SCALE GENOMIC DNA]</scope>
    <source>
        <strain evidence="10">ATCC 700099 / DSM 44233 / CIP 104796 / JCM 9543 / NBRC 105858 / Y-104</strain>
    </source>
</reference>
<name>C8X8N9_NAKMY</name>
<dbReference type="GO" id="GO:0006260">
    <property type="term" value="P:DNA replication"/>
    <property type="evidence" value="ECO:0007669"/>
    <property type="project" value="UniProtKB-KW"/>
</dbReference>
<dbReference type="HOGENOM" id="CLU_001600_0_0_11"/>
<evidence type="ECO:0000256" key="1">
    <source>
        <dbReference type="ARBA" id="ARBA00012417"/>
    </source>
</evidence>
<dbReference type="Pfam" id="PF07733">
    <property type="entry name" value="DNA_pol3_alpha"/>
    <property type="match status" value="1"/>
</dbReference>
<comment type="catalytic activity">
    <reaction evidence="6">
        <text>DNA(n) + a 2'-deoxyribonucleoside 5'-triphosphate = DNA(n+1) + diphosphate</text>
        <dbReference type="Rhea" id="RHEA:22508"/>
        <dbReference type="Rhea" id="RHEA-COMP:17339"/>
        <dbReference type="Rhea" id="RHEA-COMP:17340"/>
        <dbReference type="ChEBI" id="CHEBI:33019"/>
        <dbReference type="ChEBI" id="CHEBI:61560"/>
        <dbReference type="ChEBI" id="CHEBI:173112"/>
        <dbReference type="EC" id="2.7.7.7"/>
    </reaction>
</comment>
<dbReference type="InterPro" id="IPR011708">
    <property type="entry name" value="DNA_pol3_alpha_NTPase_dom"/>
</dbReference>
<proteinExistence type="predicted"/>
<dbReference type="InterPro" id="IPR004805">
    <property type="entry name" value="DnaE2/DnaE/PolC"/>
</dbReference>
<gene>
    <name evidence="9" type="ordered locus">Namu_2748</name>
</gene>
<evidence type="ECO:0000256" key="7">
    <source>
        <dbReference type="SAM" id="MobiDB-lite"/>
    </source>
</evidence>
<dbReference type="GO" id="GO:0008408">
    <property type="term" value="F:3'-5' exonuclease activity"/>
    <property type="evidence" value="ECO:0007669"/>
    <property type="project" value="InterPro"/>
</dbReference>
<dbReference type="InterPro" id="IPR040982">
    <property type="entry name" value="DNA_pol3_finger"/>
</dbReference>
<dbReference type="InterPro" id="IPR016195">
    <property type="entry name" value="Pol/histidinol_Pase-like"/>
</dbReference>
<dbReference type="RefSeq" id="WP_015747973.1">
    <property type="nucleotide sequence ID" value="NC_013235.1"/>
</dbReference>
<keyword evidence="4" id="KW-0235">DNA replication</keyword>
<evidence type="ECO:0000256" key="6">
    <source>
        <dbReference type="ARBA" id="ARBA00049244"/>
    </source>
</evidence>
<reference evidence="10" key="1">
    <citation type="submission" date="2009-09" db="EMBL/GenBank/DDBJ databases">
        <title>The complete genome of Nakamurella multipartita DSM 44233.</title>
        <authorList>
            <consortium name="US DOE Joint Genome Institute (JGI-PGF)"/>
            <person name="Lucas S."/>
            <person name="Copeland A."/>
            <person name="Lapidus A."/>
            <person name="Glavina del Rio T."/>
            <person name="Dalin E."/>
            <person name="Tice H."/>
            <person name="Bruce D."/>
            <person name="Goodwin L."/>
            <person name="Pitluck S."/>
            <person name="Kyrpides N."/>
            <person name="Mavromatis K."/>
            <person name="Ivanova N."/>
            <person name="Ovchinnikova G."/>
            <person name="Sims D."/>
            <person name="Meincke L."/>
            <person name="Brettin T."/>
            <person name="Detter J.C."/>
            <person name="Han C."/>
            <person name="Larimer F."/>
            <person name="Land M."/>
            <person name="Hauser L."/>
            <person name="Markowitz V."/>
            <person name="Cheng J.-F."/>
            <person name="Hugenholtz P."/>
            <person name="Woyke T."/>
            <person name="Wu D."/>
            <person name="Klenk H.-P."/>
            <person name="Eisen J.A."/>
        </authorList>
    </citation>
    <scope>NUCLEOTIDE SEQUENCE [LARGE SCALE GENOMIC DNA]</scope>
    <source>
        <strain evidence="10">ATCC 700099 / DSM 44233 / CIP 104796 / JCM 9543 / NBRC 105858 / Y-104</strain>
    </source>
</reference>
<dbReference type="CDD" id="cd12113">
    <property type="entry name" value="PHP_PolIIIA_DnaE3"/>
    <property type="match status" value="1"/>
</dbReference>
<dbReference type="SUPFAM" id="SSF89550">
    <property type="entry name" value="PHP domain-like"/>
    <property type="match status" value="1"/>
</dbReference>
<evidence type="ECO:0000313" key="9">
    <source>
        <dbReference type="EMBL" id="ACV79094.1"/>
    </source>
</evidence>
<evidence type="ECO:0000259" key="8">
    <source>
        <dbReference type="SMART" id="SM00481"/>
    </source>
</evidence>
<dbReference type="Proteomes" id="UP000002218">
    <property type="component" value="Chromosome"/>
</dbReference>
<keyword evidence="10" id="KW-1185">Reference proteome</keyword>
<dbReference type="SMART" id="SM00481">
    <property type="entry name" value="POLIIIAc"/>
    <property type="match status" value="1"/>
</dbReference>
<organism evidence="9 10">
    <name type="scientific">Nakamurella multipartita (strain ATCC 700099 / DSM 44233 / CIP 104796 / JCM 9543 / NBRC 105858 / Y-104)</name>
    <name type="common">Microsphaera multipartita</name>
    <dbReference type="NCBI Taxonomy" id="479431"/>
    <lineage>
        <taxon>Bacteria</taxon>
        <taxon>Bacillati</taxon>
        <taxon>Actinomycetota</taxon>
        <taxon>Actinomycetes</taxon>
        <taxon>Nakamurellales</taxon>
        <taxon>Nakamurellaceae</taxon>
        <taxon>Nakamurella</taxon>
    </lineage>
</organism>
<dbReference type="InterPro" id="IPR041931">
    <property type="entry name" value="DNA_pol3_alpha_thumb_dom"/>
</dbReference>
<evidence type="ECO:0000313" key="10">
    <source>
        <dbReference type="Proteomes" id="UP000002218"/>
    </source>
</evidence>
<dbReference type="PANTHER" id="PTHR32294">
    <property type="entry name" value="DNA POLYMERASE III SUBUNIT ALPHA"/>
    <property type="match status" value="1"/>
</dbReference>
<dbReference type="InterPro" id="IPR003141">
    <property type="entry name" value="Pol/His_phosphatase_N"/>
</dbReference>
<protein>
    <recommendedName>
        <fullName evidence="1">DNA-directed DNA polymerase</fullName>
        <ecNumber evidence="1">2.7.7.7</ecNumber>
    </recommendedName>
</protein>
<keyword evidence="3" id="KW-0548">Nucleotidyltransferase</keyword>
<dbReference type="NCBIfam" id="TIGR00594">
    <property type="entry name" value="polc"/>
    <property type="match status" value="1"/>
</dbReference>
<dbReference type="EMBL" id="CP001737">
    <property type="protein sequence ID" value="ACV79094.1"/>
    <property type="molecule type" value="Genomic_DNA"/>
</dbReference>
<keyword evidence="5" id="KW-0239">DNA-directed DNA polymerase</keyword>
<feature type="compositionally biased region" description="Basic and acidic residues" evidence="7">
    <location>
        <begin position="1224"/>
        <end position="1238"/>
    </location>
</feature>
<evidence type="ECO:0000256" key="2">
    <source>
        <dbReference type="ARBA" id="ARBA00022679"/>
    </source>
</evidence>
<keyword evidence="2" id="KW-0808">Transferase</keyword>
<evidence type="ECO:0000256" key="4">
    <source>
        <dbReference type="ARBA" id="ARBA00022705"/>
    </source>
</evidence>
<dbReference type="EC" id="2.7.7.7" evidence="1"/>
<dbReference type="PANTHER" id="PTHR32294:SF0">
    <property type="entry name" value="DNA POLYMERASE III SUBUNIT ALPHA"/>
    <property type="match status" value="1"/>
</dbReference>
<feature type="domain" description="Polymerase/histidinol phosphatase N-terminal" evidence="8">
    <location>
        <begin position="9"/>
        <end position="76"/>
    </location>
</feature>
<dbReference type="InterPro" id="IPR004013">
    <property type="entry name" value="PHP_dom"/>
</dbReference>
<dbReference type="Pfam" id="PF17657">
    <property type="entry name" value="DNA_pol3_finger"/>
    <property type="match status" value="1"/>
</dbReference>
<dbReference type="InParanoid" id="C8X8N9"/>
<evidence type="ECO:0000256" key="3">
    <source>
        <dbReference type="ARBA" id="ARBA00022695"/>
    </source>
</evidence>
<dbReference type="GO" id="GO:0003887">
    <property type="term" value="F:DNA-directed DNA polymerase activity"/>
    <property type="evidence" value="ECO:0007669"/>
    <property type="project" value="UniProtKB-KW"/>
</dbReference>
<dbReference type="eggNOG" id="COG0587">
    <property type="taxonomic scope" value="Bacteria"/>
</dbReference>
<evidence type="ECO:0000256" key="5">
    <source>
        <dbReference type="ARBA" id="ARBA00022932"/>
    </source>
</evidence>
<dbReference type="KEGG" id="nml:Namu_2748"/>
<dbReference type="InterPro" id="IPR029460">
    <property type="entry name" value="DNAPol_HHH"/>
</dbReference>
<dbReference type="OrthoDB" id="3268078at2"/>
<sequence length="1422" mass="151015">MTDVRDEFVHLHVHGEHSHQDGISRADDLVEAAVRHGQPALALTDHGSIGGAWRFGQAAAQAGIKPIIGVEAYLAIGDRALRGSRPVPRDLLGADGGGAGADAEVGFKKQTYEHLTVLAATGEGFGNLSRLTADASRHVYHRPRMDYTSLAAHSAGLIGLTGCVSGPVAGALLRDGTRQPDGTVFDGRAAAKQAIITLRDIFGRDRLFVEVMDHGIAAERRVTEQLFDLARRAGLKTLFTNDSHYTNADDAPLHDLWLCIGETTRQGAGKPPFKITDTNRWRFTGTGYHLRSTAEMYALAGGDDRAVRALRNTLLVADMIEDRVLPESRIRLPRYDRLGAFTCAAELLRSLVDDGAGERWGADWRAARPDVANRIDHELAVINQLGFVDYFLIVREALYAARGAGYRTGPGRGSAAGSAVSYALRIVDVDPLANGLLFERFLDPTRAEMPDIDSDLDRAGQQWVFRYLSERWGADRVARIGAPGYTRARASIRDAARAIVPGHAAIQVGNQLAAKVPPTAPTLAGLIDPTNPDGEALRAAVPTDPDHQAVLDSAVGIEGLVKQAGVHACGVVVSSEPLPPLVPLRQVTADDGQPIWVTDWDVHDLADLGLVKIDFLGLRTLDVIDAAVAQIRASTGTDIDPEHLADEPGDPRAEAVWTMLGAGRTSGVFQLESASMAGLCERARPRSIDDLSAILALWRPGPISAGFPDLFAARQTGADTVDYSIFTTDPAEERALRTVLDTTQGLIVYQEQIMQIGALVAGFGPTLTSKLRKAVSKKDAAAMTEIGERFLVGAARDVTDDGAAKQPFARSTARALWAGIKGAGAYSFNKSHSRAYAELTWQTAWLKASYLPQFAAALLACTDSADKRAAALMDLRSEQVTVLGPSVNHGADVTSCDRHGVVRLGLSEIAGVGSAGAAIVRERTHGGDYTDLHNLYRRVRVPDAAGSGDTRPLSASTLLALVESGALDQFGPRMGLAALIGSVKSPDPVPVPDMEWPTLERSIRERRVLGTALSSNPLRAAKETVHAWRTPDFQRRPTPVHKVPAADGADILTLGVLASIDVRISAGRERAGIVIEGSRSQLAGIIWPTQYAQITSGRGIPPIGSIVAVRGRVRMVEAQRHADPRSDTATSDDPTADAAVTDLRKELTVYDLWTVQMPDDTRPLPPARTLMSILTAAPITVAEPAVDSLPDAADRGADSDAGTADETQDEPSGRAIACPTPVTGRRDGPDASTVGRRDSHLVVVVDGGRPDDPPGPSIAATDQDLRVDVLCVRSGRGLPVDDLATMALLTGQSFGHLVSGPAKKGVQMAIAAAPTWTRTAVLRSRDGADRLTIVVVPRDWRPGLATGITLTARGAHLPGVQALVACTRPVQADPIDVARLRAPGLLPVFDLPVGTVDRAAETAFSQAFGKAPSTGLPAGGVA</sequence>